<gene>
    <name evidence="2" type="ORF">MFUM_1549</name>
</gene>
<keyword evidence="1" id="KW-0175">Coiled coil</keyword>
<feature type="coiled-coil region" evidence="1">
    <location>
        <begin position="27"/>
        <end position="68"/>
    </location>
</feature>
<evidence type="ECO:0000313" key="2">
    <source>
        <dbReference type="EMBL" id="CAI9085889.1"/>
    </source>
</evidence>
<evidence type="ECO:0000313" key="3">
    <source>
        <dbReference type="Proteomes" id="UP001161497"/>
    </source>
</evidence>
<organism evidence="2 3">
    <name type="scientific">Candidatus Methylacidiphilum fumarolicum</name>
    <dbReference type="NCBI Taxonomy" id="591154"/>
    <lineage>
        <taxon>Bacteria</taxon>
        <taxon>Pseudomonadati</taxon>
        <taxon>Verrucomicrobiota</taxon>
        <taxon>Methylacidiphilae</taxon>
        <taxon>Methylacidiphilales</taxon>
        <taxon>Methylacidiphilaceae</taxon>
        <taxon>Methylacidiphilum (ex Ratnadevi et al. 2023)</taxon>
    </lineage>
</organism>
<reference evidence="2" key="1">
    <citation type="submission" date="2023-03" db="EMBL/GenBank/DDBJ databases">
        <authorList>
            <person name="Cremers G."/>
            <person name="Picone N."/>
        </authorList>
    </citation>
    <scope>NUCLEOTIDE SEQUENCE</scope>
    <source>
        <strain evidence="2">Sample_alias</strain>
    </source>
</reference>
<accession>A0ABN8XIE1</accession>
<protein>
    <submittedName>
        <fullName evidence="2">Transposase</fullName>
    </submittedName>
</protein>
<name>A0ABN8XIE1_9BACT</name>
<dbReference type="RefSeq" id="WP_009059779.1">
    <property type="nucleotide sequence ID" value="NZ_JAHXRZ010000006.1"/>
</dbReference>
<keyword evidence="3" id="KW-1185">Reference proteome</keyword>
<evidence type="ECO:0000256" key="1">
    <source>
        <dbReference type="SAM" id="Coils"/>
    </source>
</evidence>
<proteinExistence type="predicted"/>
<sequence>MDFGIDSKLTLSNGIKIDFEWQEFTRLKRLQRKLTKLKNDSKNKSKVQNLLKKEHEEIRNKRKDAQNKTLAFLKLHRGVVFQEDFLKDWARLFGRQVHASGIGELKSRLRNSLETPVFIGRYEPTT</sequence>
<dbReference type="Proteomes" id="UP001161497">
    <property type="component" value="Chromosome"/>
</dbReference>
<dbReference type="EMBL" id="OX458932">
    <property type="protein sequence ID" value="CAI9085889.1"/>
    <property type="molecule type" value="Genomic_DNA"/>
</dbReference>